<protein>
    <submittedName>
        <fullName evidence="1">Uncharacterized protein</fullName>
    </submittedName>
</protein>
<accession>X0TPT8</accession>
<organism evidence="1">
    <name type="scientific">marine sediment metagenome</name>
    <dbReference type="NCBI Taxonomy" id="412755"/>
    <lineage>
        <taxon>unclassified sequences</taxon>
        <taxon>metagenomes</taxon>
        <taxon>ecological metagenomes</taxon>
    </lineage>
</organism>
<comment type="caution">
    <text evidence="1">The sequence shown here is derived from an EMBL/GenBank/DDBJ whole genome shotgun (WGS) entry which is preliminary data.</text>
</comment>
<gene>
    <name evidence="1" type="ORF">S01H1_22593</name>
</gene>
<name>X0TPT8_9ZZZZ</name>
<dbReference type="AlphaFoldDB" id="X0TPT8"/>
<feature type="non-terminal residue" evidence="1">
    <location>
        <position position="1"/>
    </location>
</feature>
<reference evidence="1" key="1">
    <citation type="journal article" date="2014" name="Front. Microbiol.">
        <title>High frequency of phylogenetically diverse reductive dehalogenase-homologous genes in deep subseafloor sedimentary metagenomes.</title>
        <authorList>
            <person name="Kawai M."/>
            <person name="Futagami T."/>
            <person name="Toyoda A."/>
            <person name="Takaki Y."/>
            <person name="Nishi S."/>
            <person name="Hori S."/>
            <person name="Arai W."/>
            <person name="Tsubouchi T."/>
            <person name="Morono Y."/>
            <person name="Uchiyama I."/>
            <person name="Ito T."/>
            <person name="Fujiyama A."/>
            <person name="Inagaki F."/>
            <person name="Takami H."/>
        </authorList>
    </citation>
    <scope>NUCLEOTIDE SEQUENCE</scope>
    <source>
        <strain evidence="1">Expedition CK06-06</strain>
    </source>
</reference>
<evidence type="ECO:0000313" key="1">
    <source>
        <dbReference type="EMBL" id="GAF90162.1"/>
    </source>
</evidence>
<dbReference type="EMBL" id="BARS01012786">
    <property type="protein sequence ID" value="GAF90162.1"/>
    <property type="molecule type" value="Genomic_DNA"/>
</dbReference>
<proteinExistence type="predicted"/>
<sequence>DFLRFDKSNEVMNPSGFELNGLIGNKTVVNELKSLNKAINNIKIPETTVQADEMRNILTITKKTGNKIEKQHSKLH</sequence>